<gene>
    <name evidence="2" type="ORF">GCM10023215_32830</name>
</gene>
<feature type="compositionally biased region" description="Basic and acidic residues" evidence="1">
    <location>
        <begin position="147"/>
        <end position="156"/>
    </location>
</feature>
<sequence>MSLANVWLQQLDGSLVRADQATEITLHRTPELSGKSAHWLLTVSVPVPVGSGDPGGWRTEQLHRTLAQTSAPPTDAPVALARLLARLDAADAAGVVRADTSRVRHVPHPDHTLGAGEIRFGFTAFSGVEPRAALDGVVAPDEPGELTGEHRPRRAELAGSGAGPR</sequence>
<comment type="caution">
    <text evidence="2">The sequence shown here is derived from an EMBL/GenBank/DDBJ whole genome shotgun (WGS) entry which is preliminary data.</text>
</comment>
<reference evidence="3" key="1">
    <citation type="journal article" date="2019" name="Int. J. Syst. Evol. Microbiol.">
        <title>The Global Catalogue of Microorganisms (GCM) 10K type strain sequencing project: providing services to taxonomists for standard genome sequencing and annotation.</title>
        <authorList>
            <consortium name="The Broad Institute Genomics Platform"/>
            <consortium name="The Broad Institute Genome Sequencing Center for Infectious Disease"/>
            <person name="Wu L."/>
            <person name="Ma J."/>
        </authorList>
    </citation>
    <scope>NUCLEOTIDE SEQUENCE [LARGE SCALE GENOMIC DNA]</scope>
    <source>
        <strain evidence="3">JCM 18055</strain>
    </source>
</reference>
<keyword evidence="3" id="KW-1185">Reference proteome</keyword>
<evidence type="ECO:0000313" key="3">
    <source>
        <dbReference type="Proteomes" id="UP001500325"/>
    </source>
</evidence>
<dbReference type="EMBL" id="BAABIC010000010">
    <property type="protein sequence ID" value="GAA4693076.1"/>
    <property type="molecule type" value="Genomic_DNA"/>
</dbReference>
<feature type="region of interest" description="Disordered" evidence="1">
    <location>
        <begin position="139"/>
        <end position="165"/>
    </location>
</feature>
<dbReference type="Proteomes" id="UP001500325">
    <property type="component" value="Unassembled WGS sequence"/>
</dbReference>
<proteinExistence type="predicted"/>
<dbReference type="RefSeq" id="WP_345381398.1">
    <property type="nucleotide sequence ID" value="NZ_BAABIC010000010.1"/>
</dbReference>
<evidence type="ECO:0000313" key="2">
    <source>
        <dbReference type="EMBL" id="GAA4693076.1"/>
    </source>
</evidence>
<evidence type="ECO:0000256" key="1">
    <source>
        <dbReference type="SAM" id="MobiDB-lite"/>
    </source>
</evidence>
<name>A0ABP8WQS3_9PSEU</name>
<accession>A0ABP8WQS3</accession>
<organism evidence="2 3">
    <name type="scientific">Pseudonocardia yuanmonensis</name>
    <dbReference type="NCBI Taxonomy" id="1095914"/>
    <lineage>
        <taxon>Bacteria</taxon>
        <taxon>Bacillati</taxon>
        <taxon>Actinomycetota</taxon>
        <taxon>Actinomycetes</taxon>
        <taxon>Pseudonocardiales</taxon>
        <taxon>Pseudonocardiaceae</taxon>
        <taxon>Pseudonocardia</taxon>
    </lineage>
</organism>
<protein>
    <submittedName>
        <fullName evidence="2">Uncharacterized protein</fullName>
    </submittedName>
</protein>